<dbReference type="EMBL" id="JBHSFK010000013">
    <property type="protein sequence ID" value="MFC4502056.1"/>
    <property type="molecule type" value="Genomic_DNA"/>
</dbReference>
<accession>A0ABV9AU92</accession>
<comment type="caution">
    <text evidence="1">The sequence shown here is derived from an EMBL/GenBank/DDBJ whole genome shotgun (WGS) entry which is preliminary data.</text>
</comment>
<name>A0ABV9AU92_9ACTN</name>
<dbReference type="RefSeq" id="WP_381174526.1">
    <property type="nucleotide sequence ID" value="NZ_JBHSFK010000013.1"/>
</dbReference>
<evidence type="ECO:0000313" key="1">
    <source>
        <dbReference type="EMBL" id="MFC4502056.1"/>
    </source>
</evidence>
<sequence length="130" mass="13688">MGVLGAFRGLAAHLGAARDEPSEPTGQLRAALVLLVTYEATAHVCFCLTLLDVFGRADVDGRLATATRSPDGYLELLAEARRELAVSPHSARVVIDDVRQAWQSERVPAGAPSPVVVIPPPRPTPSTAAP</sequence>
<dbReference type="Proteomes" id="UP001595839">
    <property type="component" value="Unassembled WGS sequence"/>
</dbReference>
<reference evidence="2" key="1">
    <citation type="journal article" date="2019" name="Int. J. Syst. Evol. Microbiol.">
        <title>The Global Catalogue of Microorganisms (GCM) 10K type strain sequencing project: providing services to taxonomists for standard genome sequencing and annotation.</title>
        <authorList>
            <consortium name="The Broad Institute Genomics Platform"/>
            <consortium name="The Broad Institute Genome Sequencing Center for Infectious Disease"/>
            <person name="Wu L."/>
            <person name="Ma J."/>
        </authorList>
    </citation>
    <scope>NUCLEOTIDE SEQUENCE [LARGE SCALE GENOMIC DNA]</scope>
    <source>
        <strain evidence="2">CGMCC 4.7177</strain>
    </source>
</reference>
<evidence type="ECO:0000313" key="2">
    <source>
        <dbReference type="Proteomes" id="UP001595839"/>
    </source>
</evidence>
<gene>
    <name evidence="1" type="ORF">ACFPIH_21390</name>
</gene>
<protein>
    <submittedName>
        <fullName evidence="1">Uncharacterized protein</fullName>
    </submittedName>
</protein>
<keyword evidence="2" id="KW-1185">Reference proteome</keyword>
<organism evidence="1 2">
    <name type="scientific">Streptomyces vulcanius</name>
    <dbReference type="NCBI Taxonomy" id="1441876"/>
    <lineage>
        <taxon>Bacteria</taxon>
        <taxon>Bacillati</taxon>
        <taxon>Actinomycetota</taxon>
        <taxon>Actinomycetes</taxon>
        <taxon>Kitasatosporales</taxon>
        <taxon>Streptomycetaceae</taxon>
        <taxon>Streptomyces</taxon>
    </lineage>
</organism>
<proteinExistence type="predicted"/>